<evidence type="ECO:0000259" key="2">
    <source>
        <dbReference type="PROSITE" id="PS50263"/>
    </source>
</evidence>
<dbReference type="AlphaFoldDB" id="A0A1F2UGV6"/>
<dbReference type="Proteomes" id="UP000178086">
    <property type="component" value="Unassembled WGS sequence"/>
</dbReference>
<dbReference type="GO" id="GO:0016811">
    <property type="term" value="F:hydrolase activity, acting on carbon-nitrogen (but not peptide) bonds, in linear amides"/>
    <property type="evidence" value="ECO:0007669"/>
    <property type="project" value="TreeGrafter"/>
</dbReference>
<dbReference type="InterPro" id="IPR036526">
    <property type="entry name" value="C-N_Hydrolase_sf"/>
</dbReference>
<proteinExistence type="predicted"/>
<dbReference type="InterPro" id="IPR050345">
    <property type="entry name" value="Aliph_Amidase/BUP"/>
</dbReference>
<keyword evidence="3" id="KW-0012">Acyltransferase</keyword>
<name>A0A1F2UGV6_9ACTN</name>
<dbReference type="Gene3D" id="3.60.110.10">
    <property type="entry name" value="Carbon-nitrogen hydrolase"/>
    <property type="match status" value="1"/>
</dbReference>
<evidence type="ECO:0000256" key="1">
    <source>
        <dbReference type="ARBA" id="ARBA00022801"/>
    </source>
</evidence>
<dbReference type="EMBL" id="MELI01000103">
    <property type="protein sequence ID" value="OFW32228.1"/>
    <property type="molecule type" value="Genomic_DNA"/>
</dbReference>
<reference evidence="3 4" key="1">
    <citation type="journal article" date="2016" name="Nat. Commun.">
        <title>Thousands of microbial genomes shed light on interconnected biogeochemical processes in an aquifer system.</title>
        <authorList>
            <person name="Anantharaman K."/>
            <person name="Brown C.T."/>
            <person name="Hug L.A."/>
            <person name="Sharon I."/>
            <person name="Castelle C.J."/>
            <person name="Probst A.J."/>
            <person name="Thomas B.C."/>
            <person name="Singh A."/>
            <person name="Wilkins M.J."/>
            <person name="Karaoz U."/>
            <person name="Brodie E.L."/>
            <person name="Williams K.H."/>
            <person name="Hubbard S.S."/>
            <person name="Banfield J.F."/>
        </authorList>
    </citation>
    <scope>NUCLEOTIDE SEQUENCE [LARGE SCALE GENOMIC DNA]</scope>
</reference>
<dbReference type="SUPFAM" id="SSF56317">
    <property type="entry name" value="Carbon-nitrogen hydrolase"/>
    <property type="match status" value="1"/>
</dbReference>
<keyword evidence="3" id="KW-0808">Transferase</keyword>
<keyword evidence="1" id="KW-0378">Hydrolase</keyword>
<accession>A0A1F2UGV6</accession>
<dbReference type="GO" id="GO:0016746">
    <property type="term" value="F:acyltransferase activity"/>
    <property type="evidence" value="ECO:0007669"/>
    <property type="project" value="UniProtKB-KW"/>
</dbReference>
<protein>
    <submittedName>
        <fullName evidence="3">Acyltransferase</fullName>
    </submittedName>
</protein>
<dbReference type="PROSITE" id="PS50263">
    <property type="entry name" value="CN_HYDROLASE"/>
    <property type="match status" value="1"/>
</dbReference>
<dbReference type="PANTHER" id="PTHR43674:SF2">
    <property type="entry name" value="BETA-UREIDOPROPIONASE"/>
    <property type="match status" value="1"/>
</dbReference>
<feature type="domain" description="CN hydrolase" evidence="2">
    <location>
        <begin position="1"/>
        <end position="238"/>
    </location>
</feature>
<gene>
    <name evidence="3" type="ORF">A2074_05710</name>
</gene>
<evidence type="ECO:0000313" key="4">
    <source>
        <dbReference type="Proteomes" id="UP000178086"/>
    </source>
</evidence>
<comment type="caution">
    <text evidence="3">The sequence shown here is derived from an EMBL/GenBank/DDBJ whole genome shotgun (WGS) entry which is preliminary data.</text>
</comment>
<evidence type="ECO:0000313" key="3">
    <source>
        <dbReference type="EMBL" id="OFW32228.1"/>
    </source>
</evidence>
<dbReference type="PANTHER" id="PTHR43674">
    <property type="entry name" value="NITRILASE C965.09-RELATED"/>
    <property type="match status" value="1"/>
</dbReference>
<dbReference type="Pfam" id="PF00795">
    <property type="entry name" value="CN_hydrolase"/>
    <property type="match status" value="1"/>
</dbReference>
<sequence length="262" mass="29524">MRVGLFQFDPSFGQRDRNVEHVLKGLAGAQAELVVLPELFDTGYQFTSKEEAYELAEEIPEGTTSMGLADLCRDRRMFIVAGMAERVGAKTFNSAALFGPDGHIGTYRKTHLFYEEKLWFEPGDTGFKVFDIGSAKLGLMVCFDWIFPESVRTLALMGADIICHPSNLVLPYCPDAMVYRCLENRVFAITCNRTGFEERGGKERLTFIGKSEIVSPKGKILERASEVEDALIIVDIDPLQARDKQLNQYNDLLGDRRPEMYL</sequence>
<organism evidence="3 4">
    <name type="scientific">Candidatus Aquicultor primus</name>
    <dbReference type="NCBI Taxonomy" id="1797195"/>
    <lineage>
        <taxon>Bacteria</taxon>
        <taxon>Bacillati</taxon>
        <taxon>Actinomycetota</taxon>
        <taxon>Candidatus Aquicultoria</taxon>
        <taxon>Candidatus Aquicultorales</taxon>
        <taxon>Candidatus Aquicultoraceae</taxon>
        <taxon>Candidatus Aquicultor</taxon>
    </lineage>
</organism>
<dbReference type="InterPro" id="IPR003010">
    <property type="entry name" value="C-N_Hydrolase"/>
</dbReference>